<proteinExistence type="inferred from homology"/>
<feature type="domain" description="AMP-binding enzyme C-terminal" evidence="4">
    <location>
        <begin position="450"/>
        <end position="526"/>
    </location>
</feature>
<dbReference type="CDD" id="cd05917">
    <property type="entry name" value="FACL_like_2"/>
    <property type="match status" value="1"/>
</dbReference>
<accession>A0ABU3QK35</accession>
<dbReference type="RefSeq" id="WP_315877864.1">
    <property type="nucleotide sequence ID" value="NZ_JAWCTQ010000011.1"/>
</dbReference>
<dbReference type="InterPro" id="IPR025110">
    <property type="entry name" value="AMP-bd_C"/>
</dbReference>
<dbReference type="Gene3D" id="3.30.300.30">
    <property type="match status" value="1"/>
</dbReference>
<name>A0ABU3QK35_9ACTN</name>
<keyword evidence="6" id="KW-1185">Reference proteome</keyword>
<dbReference type="PANTHER" id="PTHR43201:SF5">
    <property type="entry name" value="MEDIUM-CHAIN ACYL-COA LIGASE ACSF2, MITOCHONDRIAL"/>
    <property type="match status" value="1"/>
</dbReference>
<dbReference type="Pfam" id="PF00501">
    <property type="entry name" value="AMP-binding"/>
    <property type="match status" value="1"/>
</dbReference>
<dbReference type="SUPFAM" id="SSF56801">
    <property type="entry name" value="Acetyl-CoA synthetase-like"/>
    <property type="match status" value="1"/>
</dbReference>
<dbReference type="EMBL" id="JAWCTQ010000011">
    <property type="protein sequence ID" value="MDT9682789.1"/>
    <property type="molecule type" value="Genomic_DNA"/>
</dbReference>
<evidence type="ECO:0000313" key="6">
    <source>
        <dbReference type="Proteomes" id="UP001250181"/>
    </source>
</evidence>
<feature type="domain" description="AMP-dependent synthetase/ligase" evidence="3">
    <location>
        <begin position="28"/>
        <end position="399"/>
    </location>
</feature>
<dbReference type="PROSITE" id="PS00455">
    <property type="entry name" value="AMP_BINDING"/>
    <property type="match status" value="1"/>
</dbReference>
<dbReference type="Gene3D" id="3.40.50.12780">
    <property type="entry name" value="N-terminal domain of ligase-like"/>
    <property type="match status" value="1"/>
</dbReference>
<dbReference type="InterPro" id="IPR020845">
    <property type="entry name" value="AMP-binding_CS"/>
</dbReference>
<evidence type="ECO:0000313" key="5">
    <source>
        <dbReference type="EMBL" id="MDT9682789.1"/>
    </source>
</evidence>
<reference evidence="5 6" key="1">
    <citation type="submission" date="2023-09" db="EMBL/GenBank/DDBJ databases">
        <title>Streptomyces sp. nov.: A antagonism against Alternaria gaisen Producing Streptochlin, Isolated from Tamarix root soil.</title>
        <authorList>
            <person name="Chen Y."/>
        </authorList>
    </citation>
    <scope>NUCLEOTIDE SEQUENCE [LARGE SCALE GENOMIC DNA]</scope>
    <source>
        <strain evidence="5 6">TRM76323</strain>
    </source>
</reference>
<evidence type="ECO:0000259" key="3">
    <source>
        <dbReference type="Pfam" id="PF00501"/>
    </source>
</evidence>
<protein>
    <submittedName>
        <fullName evidence="5">AMP-binding protein</fullName>
    </submittedName>
</protein>
<dbReference type="Proteomes" id="UP001250181">
    <property type="component" value="Unassembled WGS sequence"/>
</dbReference>
<evidence type="ECO:0000259" key="4">
    <source>
        <dbReference type="Pfam" id="PF13193"/>
    </source>
</evidence>
<dbReference type="InterPro" id="IPR045851">
    <property type="entry name" value="AMP-bd_C_sf"/>
</dbReference>
<sequence>MTRAKQLSYAHGTGGTPLLGDTIGANLARAVERFPDREALVDVASGRRWTYAGFGAAVDELARALLASGVERGDRVGIWAVNCPEWVLVQYATARVGAIMVNINPAYRAQELAYVLDQAGVSLLVASLAHKASDYRALVEEVRARCPALRETVYIGDASWDALVARATPELSADLAAREALLSCDDPVNIQYTSGTTGFPKGATLSHHNILNNGFSVGETLAYTERDRICLPVPFYHCFGMVMGNLAATSHGACVVIPAPSFDPAATLRAVQQERCTSLYGVPTMFIAELNLPDFAAHDLSSLRTGIMAGSPCPVEVMKRVVAEMNMAEVSICYGMTETSPVSTQTRRDDDLERRTGTVGRALPHVEVKVVDPVSGVTLPRGEAGELHTRGYGVMLGYWNDPERTAEVIDAARWMRTGDLAVMREDGYVRIVGRIKDMIIRGGENVYPREIEEFLYGHPKIADVQVVGVPDERYGEEVLACVVPRDPADPPTYEEIAAYCRDRLAHYKVPRRVEVLDAFPMTVSGKVRKVELRERYGRPD</sequence>
<dbReference type="InterPro" id="IPR000873">
    <property type="entry name" value="AMP-dep_synth/lig_dom"/>
</dbReference>
<gene>
    <name evidence="5" type="ORF">RND61_12010</name>
</gene>
<organism evidence="5 6">
    <name type="scientific">Streptomyces tamarix</name>
    <dbReference type="NCBI Taxonomy" id="3078565"/>
    <lineage>
        <taxon>Bacteria</taxon>
        <taxon>Bacillati</taxon>
        <taxon>Actinomycetota</taxon>
        <taxon>Actinomycetes</taxon>
        <taxon>Kitasatosporales</taxon>
        <taxon>Streptomycetaceae</taxon>
        <taxon>Streptomyces</taxon>
    </lineage>
</organism>
<comment type="caution">
    <text evidence="5">The sequence shown here is derived from an EMBL/GenBank/DDBJ whole genome shotgun (WGS) entry which is preliminary data.</text>
</comment>
<evidence type="ECO:0000256" key="2">
    <source>
        <dbReference type="ARBA" id="ARBA00022598"/>
    </source>
</evidence>
<dbReference type="InterPro" id="IPR042099">
    <property type="entry name" value="ANL_N_sf"/>
</dbReference>
<keyword evidence="2" id="KW-0436">Ligase</keyword>
<dbReference type="PANTHER" id="PTHR43201">
    <property type="entry name" value="ACYL-COA SYNTHETASE"/>
    <property type="match status" value="1"/>
</dbReference>
<comment type="similarity">
    <text evidence="1">Belongs to the ATP-dependent AMP-binding enzyme family.</text>
</comment>
<evidence type="ECO:0000256" key="1">
    <source>
        <dbReference type="ARBA" id="ARBA00006432"/>
    </source>
</evidence>
<dbReference type="Pfam" id="PF13193">
    <property type="entry name" value="AMP-binding_C"/>
    <property type="match status" value="1"/>
</dbReference>